<gene>
    <name evidence="1" type="ORF">RRG08_044171</name>
</gene>
<dbReference type="EMBL" id="JAWDGP010007400">
    <property type="protein sequence ID" value="KAK3721158.1"/>
    <property type="molecule type" value="Genomic_DNA"/>
</dbReference>
<dbReference type="AlphaFoldDB" id="A0AAE0XWS3"/>
<name>A0AAE0XWS3_9GAST</name>
<proteinExistence type="predicted"/>
<protein>
    <submittedName>
        <fullName evidence="1">Uncharacterized protein</fullName>
    </submittedName>
</protein>
<organism evidence="1 2">
    <name type="scientific">Elysia crispata</name>
    <name type="common">lettuce slug</name>
    <dbReference type="NCBI Taxonomy" id="231223"/>
    <lineage>
        <taxon>Eukaryota</taxon>
        <taxon>Metazoa</taxon>
        <taxon>Spiralia</taxon>
        <taxon>Lophotrochozoa</taxon>
        <taxon>Mollusca</taxon>
        <taxon>Gastropoda</taxon>
        <taxon>Heterobranchia</taxon>
        <taxon>Euthyneura</taxon>
        <taxon>Panpulmonata</taxon>
        <taxon>Sacoglossa</taxon>
        <taxon>Placobranchoidea</taxon>
        <taxon>Plakobranchidae</taxon>
        <taxon>Elysia</taxon>
    </lineage>
</organism>
<accession>A0AAE0XWS3</accession>
<dbReference type="Proteomes" id="UP001283361">
    <property type="component" value="Unassembled WGS sequence"/>
</dbReference>
<sequence>MFTPSISSCSDFSDVSLVSRDFRGSRDLILSNKIGFPHTPSFVPCQITQNILGYQYSPNFCRDLCSVKRNCPSPRAVQGSDAANNPVPIFVGLTTQL</sequence>
<evidence type="ECO:0000313" key="2">
    <source>
        <dbReference type="Proteomes" id="UP001283361"/>
    </source>
</evidence>
<keyword evidence="2" id="KW-1185">Reference proteome</keyword>
<comment type="caution">
    <text evidence="1">The sequence shown here is derived from an EMBL/GenBank/DDBJ whole genome shotgun (WGS) entry which is preliminary data.</text>
</comment>
<evidence type="ECO:0000313" key="1">
    <source>
        <dbReference type="EMBL" id="KAK3721158.1"/>
    </source>
</evidence>
<reference evidence="1" key="1">
    <citation type="journal article" date="2023" name="G3 (Bethesda)">
        <title>A reference genome for the long-term kleptoplast-retaining sea slug Elysia crispata morphotype clarki.</title>
        <authorList>
            <person name="Eastman K.E."/>
            <person name="Pendleton A.L."/>
            <person name="Shaikh M.A."/>
            <person name="Suttiyut T."/>
            <person name="Ogas R."/>
            <person name="Tomko P."/>
            <person name="Gavelis G."/>
            <person name="Widhalm J.R."/>
            <person name="Wisecaver J.H."/>
        </authorList>
    </citation>
    <scope>NUCLEOTIDE SEQUENCE</scope>
    <source>
        <strain evidence="1">ECLA1</strain>
    </source>
</reference>